<dbReference type="Pfam" id="PF04775">
    <property type="entry name" value="Bile_Hydr_Trans"/>
    <property type="match status" value="1"/>
</dbReference>
<dbReference type="InterPro" id="IPR016662">
    <property type="entry name" value="Acyl-CoA_thioEstase_long-chain"/>
</dbReference>
<dbReference type="SUPFAM" id="SSF53474">
    <property type="entry name" value="alpha/beta-Hydrolases"/>
    <property type="match status" value="1"/>
</dbReference>
<accession>A0AAF3J7E1</accession>
<comment type="similarity">
    <text evidence="1">Belongs to the C/M/P thioester hydrolase family.</text>
</comment>
<dbReference type="PANTHER" id="PTHR10824">
    <property type="entry name" value="ACYL-COENZYME A THIOESTERASE-RELATED"/>
    <property type="match status" value="1"/>
</dbReference>
<dbReference type="InterPro" id="IPR029058">
    <property type="entry name" value="AB_hydrolase_fold"/>
</dbReference>
<keyword evidence="5" id="KW-1185">Reference proteome</keyword>
<dbReference type="PIRSF" id="PIRSF016521">
    <property type="entry name" value="Acyl-CoA_hydro"/>
    <property type="match status" value="1"/>
</dbReference>
<evidence type="ECO:0000313" key="5">
    <source>
        <dbReference type="Proteomes" id="UP000887575"/>
    </source>
</evidence>
<evidence type="ECO:0000259" key="4">
    <source>
        <dbReference type="Pfam" id="PF08840"/>
    </source>
</evidence>
<dbReference type="Gene3D" id="2.60.40.2240">
    <property type="entry name" value="Acyl-CoA thioester hydrolase/BAAT N-terminal domain"/>
    <property type="match status" value="1"/>
</dbReference>
<evidence type="ECO:0000313" key="6">
    <source>
        <dbReference type="WBParaSite" id="MBELARI_LOCUS20853"/>
    </source>
</evidence>
<dbReference type="Gene3D" id="3.40.50.1820">
    <property type="entry name" value="alpha/beta hydrolase"/>
    <property type="match status" value="1"/>
</dbReference>
<feature type="domain" description="BAAT/Acyl-CoA thioester hydrolase C-terminal" evidence="4">
    <location>
        <begin position="187"/>
        <end position="356"/>
    </location>
</feature>
<dbReference type="Proteomes" id="UP000887575">
    <property type="component" value="Unassembled WGS sequence"/>
</dbReference>
<evidence type="ECO:0000256" key="2">
    <source>
        <dbReference type="PIRSR" id="PIRSR016521-1"/>
    </source>
</evidence>
<evidence type="ECO:0000259" key="3">
    <source>
        <dbReference type="Pfam" id="PF04775"/>
    </source>
</evidence>
<dbReference type="InterPro" id="IPR042490">
    <property type="entry name" value="Thio_Ohase/BAAT_N"/>
</dbReference>
<dbReference type="InterPro" id="IPR006862">
    <property type="entry name" value="Thio_Ohase/aa_AcTrfase"/>
</dbReference>
<protein>
    <submittedName>
        <fullName evidence="6">Uncharacterized protein</fullName>
    </submittedName>
</protein>
<feature type="domain" description="Acyl-CoA thioester hydrolase/bile acid-CoA amino acid N-acetyltransferase" evidence="3">
    <location>
        <begin position="22"/>
        <end position="118"/>
    </location>
</feature>
<reference evidence="6" key="1">
    <citation type="submission" date="2024-02" db="UniProtKB">
        <authorList>
            <consortium name="WormBaseParasite"/>
        </authorList>
    </citation>
    <scope>IDENTIFICATION</scope>
</reference>
<proteinExistence type="inferred from homology"/>
<dbReference type="PANTHER" id="PTHR10824:SF4">
    <property type="entry name" value="ACYL-COENZYME A THIOESTERASE 1-LIKE"/>
    <property type="match status" value="1"/>
</dbReference>
<feature type="active site" description="Charge relay system" evidence="2">
    <location>
        <position position="344"/>
    </location>
</feature>
<evidence type="ECO:0000256" key="1">
    <source>
        <dbReference type="ARBA" id="ARBA00006538"/>
    </source>
</evidence>
<dbReference type="InterPro" id="IPR014940">
    <property type="entry name" value="BAAT_C"/>
</dbReference>
<feature type="active site" description="Charge relay system" evidence="2">
    <location>
        <position position="212"/>
    </location>
</feature>
<feature type="active site" description="Charge relay system" evidence="2">
    <location>
        <position position="309"/>
    </location>
</feature>
<organism evidence="5 6">
    <name type="scientific">Mesorhabditis belari</name>
    <dbReference type="NCBI Taxonomy" id="2138241"/>
    <lineage>
        <taxon>Eukaryota</taxon>
        <taxon>Metazoa</taxon>
        <taxon>Ecdysozoa</taxon>
        <taxon>Nematoda</taxon>
        <taxon>Chromadorea</taxon>
        <taxon>Rhabditida</taxon>
        <taxon>Rhabditina</taxon>
        <taxon>Rhabditomorpha</taxon>
        <taxon>Rhabditoidea</taxon>
        <taxon>Rhabditidae</taxon>
        <taxon>Mesorhabditinae</taxon>
        <taxon>Mesorhabditis</taxon>
    </lineage>
</organism>
<name>A0AAF3J7E1_9BILA</name>
<dbReference type="AlphaFoldDB" id="A0AAF3J7E1"/>
<dbReference type="Pfam" id="PF08840">
    <property type="entry name" value="BAAT_C"/>
    <property type="match status" value="1"/>
</dbReference>
<sequence length="387" mass="43821">MCSLWKREGIAAALSIKILFHQTRFRSVAYFFSDENGKIELGKDPVVFGMYNGIDRMGLFTSIYTHPAEKQTAKLVLSPLPNELKYSLTLHKREERKVLAETAIIRRILHENVQRVILKHQILEGTLYIPKVTGNQKLPCVLDLYGVAMGTREHRAAILAAHGYCVLALAIFGSGKLSKRHEDVTSEYLQSAVDYLVSLPFTQNHCAIVGTSFGGTLGYHLLFKKPEVFCALSINGQRGHYMVSQMNENGEKLPFTPVLPQNLPNIKFSKGFISYGEMYGSCELDDEHMLQFENLRSHQRLGYIAGGQDRAIDGLVQGREIEKILRDSGKISQYSLLELHDCGHIIDPPYLPLNDYLYQGGFEDLQLRTITFQVVIWHLVESRTRTD</sequence>
<dbReference type="GO" id="GO:0006631">
    <property type="term" value="P:fatty acid metabolic process"/>
    <property type="evidence" value="ECO:0007669"/>
    <property type="project" value="TreeGrafter"/>
</dbReference>
<dbReference type="GO" id="GO:0006637">
    <property type="term" value="P:acyl-CoA metabolic process"/>
    <property type="evidence" value="ECO:0007669"/>
    <property type="project" value="InterPro"/>
</dbReference>
<dbReference type="WBParaSite" id="MBELARI_LOCUS20853">
    <property type="protein sequence ID" value="MBELARI_LOCUS20853"/>
    <property type="gene ID" value="MBELARI_LOCUS20853"/>
</dbReference>
<dbReference type="GO" id="GO:0047617">
    <property type="term" value="F:fatty acyl-CoA hydrolase activity"/>
    <property type="evidence" value="ECO:0007669"/>
    <property type="project" value="TreeGrafter"/>
</dbReference>